<dbReference type="PANTHER" id="PTHR15730:SF5">
    <property type="entry name" value="SI:CH211-210B2.2-RELATED"/>
    <property type="match status" value="1"/>
</dbReference>
<evidence type="ECO:0000313" key="4">
    <source>
        <dbReference type="EMBL" id="OAQ69929.1"/>
    </source>
</evidence>
<accession>A0A179FY93</accession>
<name>A0A179FY93_METCM</name>
<dbReference type="KEGG" id="pchm:VFPPC_02480"/>
<dbReference type="Pfam" id="PF13402">
    <property type="entry name" value="Peptidase_M60"/>
    <property type="match status" value="1"/>
</dbReference>
<dbReference type="RefSeq" id="XP_018146466.1">
    <property type="nucleotide sequence ID" value="XM_018282124.1"/>
</dbReference>
<protein>
    <submittedName>
        <fullName evidence="4">Cell wall associated protein</fullName>
    </submittedName>
</protein>
<feature type="region of interest" description="Disordered" evidence="1">
    <location>
        <begin position="450"/>
        <end position="475"/>
    </location>
</feature>
<dbReference type="AlphaFoldDB" id="A0A179FY93"/>
<dbReference type="Pfam" id="PF17291">
    <property type="entry name" value="M60-like_N"/>
    <property type="match status" value="1"/>
</dbReference>
<dbReference type="InterPro" id="IPR031161">
    <property type="entry name" value="Peptidase_M60_dom"/>
</dbReference>
<dbReference type="InterPro" id="IPR042279">
    <property type="entry name" value="Pep_M60_3"/>
</dbReference>
<feature type="chain" id="PRO_5008102183" evidence="2">
    <location>
        <begin position="19"/>
        <end position="475"/>
    </location>
</feature>
<dbReference type="InterPro" id="IPR035423">
    <property type="entry name" value="M60-like_N"/>
</dbReference>
<organism evidence="4 5">
    <name type="scientific">Pochonia chlamydosporia 170</name>
    <dbReference type="NCBI Taxonomy" id="1380566"/>
    <lineage>
        <taxon>Eukaryota</taxon>
        <taxon>Fungi</taxon>
        <taxon>Dikarya</taxon>
        <taxon>Ascomycota</taxon>
        <taxon>Pezizomycotina</taxon>
        <taxon>Sordariomycetes</taxon>
        <taxon>Hypocreomycetidae</taxon>
        <taxon>Hypocreales</taxon>
        <taxon>Clavicipitaceae</taxon>
        <taxon>Pochonia</taxon>
    </lineage>
</organism>
<dbReference type="GeneID" id="28846118"/>
<dbReference type="OrthoDB" id="4936424at2759"/>
<dbReference type="EMBL" id="LSBJ02000002">
    <property type="protein sequence ID" value="OAQ69929.1"/>
    <property type="molecule type" value="Genomic_DNA"/>
</dbReference>
<dbReference type="Proteomes" id="UP000078397">
    <property type="component" value="Unassembled WGS sequence"/>
</dbReference>
<reference evidence="4 5" key="1">
    <citation type="journal article" date="2016" name="PLoS Pathog.">
        <title>Biosynthesis of antibiotic leucinostatins in bio-control fungus Purpureocillium lilacinum and their inhibition on phytophthora revealed by genome mining.</title>
        <authorList>
            <person name="Wang G."/>
            <person name="Liu Z."/>
            <person name="Lin R."/>
            <person name="Li E."/>
            <person name="Mao Z."/>
            <person name="Ling J."/>
            <person name="Yang Y."/>
            <person name="Yin W.B."/>
            <person name="Xie B."/>
        </authorList>
    </citation>
    <scope>NUCLEOTIDE SEQUENCE [LARGE SCALE GENOMIC DNA]</scope>
    <source>
        <strain evidence="4">170</strain>
    </source>
</reference>
<keyword evidence="5" id="KW-1185">Reference proteome</keyword>
<evidence type="ECO:0000256" key="2">
    <source>
        <dbReference type="SAM" id="SignalP"/>
    </source>
</evidence>
<dbReference type="Gene3D" id="1.10.390.30">
    <property type="entry name" value="Peptidase M60, enhancin-like domain 3"/>
    <property type="match status" value="1"/>
</dbReference>
<feature type="signal peptide" evidence="2">
    <location>
        <begin position="1"/>
        <end position="18"/>
    </location>
</feature>
<keyword evidence="2" id="KW-0732">Signal</keyword>
<gene>
    <name evidence="4" type="ORF">VFPPC_02480</name>
</gene>
<proteinExistence type="predicted"/>
<evidence type="ECO:0000259" key="3">
    <source>
        <dbReference type="PROSITE" id="PS51723"/>
    </source>
</evidence>
<dbReference type="Gene3D" id="3.40.390.80">
    <property type="entry name" value="Peptidase M60, enhancin-like domain 2"/>
    <property type="match status" value="1"/>
</dbReference>
<evidence type="ECO:0000313" key="5">
    <source>
        <dbReference type="Proteomes" id="UP000078397"/>
    </source>
</evidence>
<sequence>MMSKWLPLLLTSASLCLGRPGPHVPLARRDRDVAPSNIKNVDNANLVYKQGSISAFLHPRSIAVSALPVAEDERARLKQLFSWADFHPTGFYLNPNQTLMVRVSGLNTSGPKPQILVGTPALVHPEDHTRDMPASLQASKPLNYGDNSVSDPLGGILYIRYTFKKGQKPPPPVNVTLGEGDAAQPFPLFRDGVTTNSQWATMLRVTNVPFAELVGERVIVTGLAKSAKTYADKSQDQSELLATYKSMISAQDSISGLSLNATDLHRPSILRPMVVQSNNKSNPNSFYFRAAIPNPEHMWWKPTVQKSWMIYHELGHQRQHIETWSWGSLGEVTVNIYSLAARRLVPDIPNKEITHGTTQEWDAAKKYLAQGAEQKDFEKADLFVRLVMFEQLRVLFGDAFYHQLHTNSRMGQRQANDADKKHYFMTQSAEISKKNLTDFFTKWGLKPEERTVKEMSKQQNPTEDLTTRPVYQDKK</sequence>
<evidence type="ECO:0000256" key="1">
    <source>
        <dbReference type="SAM" id="MobiDB-lite"/>
    </source>
</evidence>
<dbReference type="PANTHER" id="PTHR15730">
    <property type="entry name" value="EXPERIMENTAL AUTOIMMUNE PROSTATITIS ANTIGEN 2-RELATED"/>
    <property type="match status" value="1"/>
</dbReference>
<dbReference type="InterPro" id="IPR051244">
    <property type="entry name" value="TCAF"/>
</dbReference>
<comment type="caution">
    <text evidence="4">The sequence shown here is derived from an EMBL/GenBank/DDBJ whole genome shotgun (WGS) entry which is preliminary data.</text>
</comment>
<dbReference type="SMART" id="SM01276">
    <property type="entry name" value="M60-like"/>
    <property type="match status" value="1"/>
</dbReference>
<feature type="domain" description="Peptidase M60" evidence="3">
    <location>
        <begin position="84"/>
        <end position="397"/>
    </location>
</feature>
<dbReference type="PROSITE" id="PS51723">
    <property type="entry name" value="PEPTIDASE_M60"/>
    <property type="match status" value="1"/>
</dbReference>
<dbReference type="Gene3D" id="2.60.120.1250">
    <property type="entry name" value="Peptidase M60, enhancin-like domain 1"/>
    <property type="match status" value="1"/>
</dbReference>